<reference evidence="5 6" key="1">
    <citation type="submission" date="2020-06" db="EMBL/GenBank/DDBJ databases">
        <authorList>
            <person name="Li R."/>
            <person name="Bekaert M."/>
        </authorList>
    </citation>
    <scope>NUCLEOTIDE SEQUENCE [LARGE SCALE GENOMIC DNA]</scope>
    <source>
        <strain evidence="6">wild</strain>
    </source>
</reference>
<proteinExistence type="predicted"/>
<feature type="chain" id="PRO_5027048295" description="C2H2-type domain-containing protein" evidence="3">
    <location>
        <begin position="16"/>
        <end position="516"/>
    </location>
</feature>
<keyword evidence="1" id="KW-0863">Zinc-finger</keyword>
<keyword evidence="3" id="KW-0732">Signal</keyword>
<evidence type="ECO:0000256" key="3">
    <source>
        <dbReference type="SAM" id="SignalP"/>
    </source>
</evidence>
<keyword evidence="1" id="KW-0862">Zinc</keyword>
<feature type="compositionally biased region" description="Polar residues" evidence="2">
    <location>
        <begin position="175"/>
        <end position="194"/>
    </location>
</feature>
<feature type="region of interest" description="Disordered" evidence="2">
    <location>
        <begin position="168"/>
        <end position="194"/>
    </location>
</feature>
<feature type="domain" description="C2H2-type" evidence="4">
    <location>
        <begin position="375"/>
        <end position="409"/>
    </location>
</feature>
<sequence length="516" mass="58542">MVFLICILLIGQIIAGNIMTQAENDFGSCSSEVELNIEKNEQNEETIYNLYCKSKKKPFDDSAEFTVDGFSREHILIIKNRCYDRKKKECSFDYCECDPTHNQFIVKLKIALLQIGQTFGCLIRLRNDATGNFLKIYTSNEFNGTDFTPDECNIKVLGTTTSISNTTSNVTIPTGQQFSQETQHSQDSQASEASVANNDRLGKLNEFLQACDTSLVKTIREPLGASTKKHAKEFGEWASVIKEKQTRGRVDDAKLEHFLDLIKSNHVIKDLPLGEKTLTLSSGEPIQTPYVIRCLAPATIVKQYARLCQEETFNAIGESTMYQILSECTAAVRKSVEGVDYYVDEAGEAFHDESEAHNEFAQPAPKRRKTSDHLFHCSNEDCDRSFRTMTSLDNHQLLGNCNVHVGKKLVDRGKRMETESETDAQKQYLSEKFNIGKVTGKKEYPAKVSRDMPHVLKDGHKRFTREQFLTTSQVASYFSRLALKDRRNTIQDQNDFEAAFTDKKLFALIKEILFHV</sequence>
<dbReference type="GO" id="GO:0008270">
    <property type="term" value="F:zinc ion binding"/>
    <property type="evidence" value="ECO:0007669"/>
    <property type="project" value="UniProtKB-KW"/>
</dbReference>
<dbReference type="Proteomes" id="UP000507470">
    <property type="component" value="Unassembled WGS sequence"/>
</dbReference>
<evidence type="ECO:0000256" key="1">
    <source>
        <dbReference type="PROSITE-ProRule" id="PRU00042"/>
    </source>
</evidence>
<organism evidence="5 6">
    <name type="scientific">Mytilus coruscus</name>
    <name type="common">Sea mussel</name>
    <dbReference type="NCBI Taxonomy" id="42192"/>
    <lineage>
        <taxon>Eukaryota</taxon>
        <taxon>Metazoa</taxon>
        <taxon>Spiralia</taxon>
        <taxon>Lophotrochozoa</taxon>
        <taxon>Mollusca</taxon>
        <taxon>Bivalvia</taxon>
        <taxon>Autobranchia</taxon>
        <taxon>Pteriomorphia</taxon>
        <taxon>Mytilida</taxon>
        <taxon>Mytiloidea</taxon>
        <taxon>Mytilidae</taxon>
        <taxon>Mytilinae</taxon>
        <taxon>Mytilus</taxon>
    </lineage>
</organism>
<evidence type="ECO:0000256" key="2">
    <source>
        <dbReference type="SAM" id="MobiDB-lite"/>
    </source>
</evidence>
<accession>A0A6J8EE41</accession>
<protein>
    <recommendedName>
        <fullName evidence="4">C2H2-type domain-containing protein</fullName>
    </recommendedName>
</protein>
<keyword evidence="6" id="KW-1185">Reference proteome</keyword>
<evidence type="ECO:0000313" key="6">
    <source>
        <dbReference type="Proteomes" id="UP000507470"/>
    </source>
</evidence>
<dbReference type="AlphaFoldDB" id="A0A6J8EE41"/>
<keyword evidence="1" id="KW-0479">Metal-binding</keyword>
<feature type="signal peptide" evidence="3">
    <location>
        <begin position="1"/>
        <end position="15"/>
    </location>
</feature>
<name>A0A6J8EE41_MYTCO</name>
<evidence type="ECO:0000259" key="4">
    <source>
        <dbReference type="PROSITE" id="PS50157"/>
    </source>
</evidence>
<evidence type="ECO:0000313" key="5">
    <source>
        <dbReference type="EMBL" id="CAC5419019.1"/>
    </source>
</evidence>
<dbReference type="PROSITE" id="PS50157">
    <property type="entry name" value="ZINC_FINGER_C2H2_2"/>
    <property type="match status" value="1"/>
</dbReference>
<dbReference type="EMBL" id="CACVKT020008976">
    <property type="protein sequence ID" value="CAC5419019.1"/>
    <property type="molecule type" value="Genomic_DNA"/>
</dbReference>
<gene>
    <name evidence="5" type="ORF">MCOR_51409</name>
</gene>
<dbReference type="InterPro" id="IPR013087">
    <property type="entry name" value="Znf_C2H2_type"/>
</dbReference>